<keyword evidence="3" id="KW-1185">Reference proteome</keyword>
<dbReference type="Proteomes" id="UP000604046">
    <property type="component" value="Unassembled WGS sequence"/>
</dbReference>
<dbReference type="EMBL" id="CAJNDS010002652">
    <property type="protein sequence ID" value="CAE7556900.1"/>
    <property type="molecule type" value="Genomic_DNA"/>
</dbReference>
<name>A0A812TZX4_9DINO</name>
<evidence type="ECO:0000313" key="3">
    <source>
        <dbReference type="Proteomes" id="UP000604046"/>
    </source>
</evidence>
<evidence type="ECO:0000256" key="1">
    <source>
        <dbReference type="SAM" id="MobiDB-lite"/>
    </source>
</evidence>
<evidence type="ECO:0000313" key="2">
    <source>
        <dbReference type="EMBL" id="CAE7556900.1"/>
    </source>
</evidence>
<organism evidence="2 3">
    <name type="scientific">Symbiodinium natans</name>
    <dbReference type="NCBI Taxonomy" id="878477"/>
    <lineage>
        <taxon>Eukaryota</taxon>
        <taxon>Sar</taxon>
        <taxon>Alveolata</taxon>
        <taxon>Dinophyceae</taxon>
        <taxon>Suessiales</taxon>
        <taxon>Symbiodiniaceae</taxon>
        <taxon>Symbiodinium</taxon>
    </lineage>
</organism>
<sequence length="543" mass="59372">MNIDEEGLPSPSTPRIRAITYPDHFSPVTDTTGSPEPLHIPAHPTTPAALTPFPGHNRQVMSPRGTTAAWTPPPAVHPFAASASGTTTPFAGAAFTQATRIEVPVHVLEQFAQQNTIDNEILGDLRAAVVELHDRMQHRTNILGTTTTSLADGYNLVVENLGRLQQGLDAHSEVITRLVQDNRGIHDELEATRAQLEEVRTMAQTPRLGPEQWQAQVEAHILKLQNEFDMRMKQVDDDHHSTKSRVRNLEDRAVSRTEVPDAHSVQEQVDETFSAALCEQFAMNSDGEEQADEQYLDAYEGSWWGNQAGLQGQEEPERPPGLTSSSAPSSSQQALKPLDEPIGGPSGQNPAPVEGRDTSQEQGNAIHHARWKLLADVPSLQVGSGEPWEVGMRFRTWLKQLDTVAGTIAPAFGTLVAAQVQLAEQRHGERMAGLVTLGPPPDVDPRDSECESRLILLLIRCLPQEWKTSVLEQQDESKGMRALDLLEESSKSCSPAGLQRCNQHVRSYTSACYDSKGWTQCSSALASRQNQGHSSGTPKVGTV</sequence>
<proteinExistence type="predicted"/>
<accession>A0A812TZX4</accession>
<feature type="region of interest" description="Disordered" evidence="1">
    <location>
        <begin position="237"/>
        <end position="266"/>
    </location>
</feature>
<reference evidence="2" key="1">
    <citation type="submission" date="2021-02" db="EMBL/GenBank/DDBJ databases">
        <authorList>
            <person name="Dougan E. K."/>
            <person name="Rhodes N."/>
            <person name="Thang M."/>
            <person name="Chan C."/>
        </authorList>
    </citation>
    <scope>NUCLEOTIDE SEQUENCE</scope>
</reference>
<protein>
    <submittedName>
        <fullName evidence="2">Uncharacterized protein</fullName>
    </submittedName>
</protein>
<feature type="compositionally biased region" description="Basic and acidic residues" evidence="1">
    <location>
        <begin position="237"/>
        <end position="261"/>
    </location>
</feature>
<dbReference type="AlphaFoldDB" id="A0A812TZX4"/>
<gene>
    <name evidence="2" type="ORF">SNAT2548_LOCUS31327</name>
</gene>
<feature type="region of interest" description="Disordered" evidence="1">
    <location>
        <begin position="306"/>
        <end position="363"/>
    </location>
</feature>
<comment type="caution">
    <text evidence="2">The sequence shown here is derived from an EMBL/GenBank/DDBJ whole genome shotgun (WGS) entry which is preliminary data.</text>
</comment>
<dbReference type="OrthoDB" id="419731at2759"/>
<feature type="compositionally biased region" description="Low complexity" evidence="1">
    <location>
        <begin position="324"/>
        <end position="334"/>
    </location>
</feature>